<proteinExistence type="predicted"/>
<dbReference type="SUPFAM" id="SSF53474">
    <property type="entry name" value="alpha/beta-Hydrolases"/>
    <property type="match status" value="1"/>
</dbReference>
<evidence type="ECO:0008006" key="3">
    <source>
        <dbReference type="Google" id="ProtNLM"/>
    </source>
</evidence>
<dbReference type="Proteomes" id="UP000093053">
    <property type="component" value="Chromosome"/>
</dbReference>
<sequence>MADRLPFDDMVVVLPGIGGSVLKSVDGPVWEPSIGMAGALLRDRHDVLARLAGDPGELDDPEYRDGVVATELIGTPVAVPGIASLNQYRPLRRALNEAFELVVGDPAAQDGAPANYFEFPYDWRRANQVSAVALKRFVDRELAKWRGSQLDSSAKVVFVCHSMGGLVAKYYLDVLGGWRDCRSLITYGTPFRGSPKALGVLANGLRRFGIDFSALTEVLRGFTSVYQLLPRYPVVRQRQGEPLVRISELATGFGGLDLSRARAAYEDFHRAMDPERSSHQGRRLDQLVRLRPIVGYGQKTLQSAEIGPGGLEVSATALSANPGVRALGTGDGTVPAVSAVPIELSDDGPWWWENGKHATIHTTANTLTSLVKTLTLGTAGLGDLQGPQRQEWETRAAPAEVTLDVRVDEITPVGEPLTIDCVLSDPGVTEPPALTIPEHVSTERTETSEGYRYRVHGLSAGTHEITVDWAGCSVSDVVEVC</sequence>
<dbReference type="STRING" id="1586287.BBK82_26495"/>
<dbReference type="GO" id="GO:0008374">
    <property type="term" value="F:O-acyltransferase activity"/>
    <property type="evidence" value="ECO:0007669"/>
    <property type="project" value="InterPro"/>
</dbReference>
<keyword evidence="2" id="KW-1185">Reference proteome</keyword>
<evidence type="ECO:0000313" key="2">
    <source>
        <dbReference type="Proteomes" id="UP000093053"/>
    </source>
</evidence>
<dbReference type="InterPro" id="IPR003386">
    <property type="entry name" value="LACT/PDAT_acylTrfase"/>
</dbReference>
<dbReference type="AlphaFoldDB" id="A0A1B2HN17"/>
<gene>
    <name evidence="1" type="ORF">BBK82_26495</name>
</gene>
<dbReference type="PANTHER" id="PTHR11440">
    <property type="entry name" value="LECITHIN-CHOLESTEROL ACYLTRANSFERASE-RELATED"/>
    <property type="match status" value="1"/>
</dbReference>
<protein>
    <recommendedName>
        <fullName evidence="3">Lecithin--cholesterol acyltransferase</fullName>
    </recommendedName>
</protein>
<reference evidence="1 2" key="1">
    <citation type="submission" date="2016-07" db="EMBL/GenBank/DDBJ databases">
        <title>Complete genome sequence of the Lentzea guizhouensis DHS C013.</title>
        <authorList>
            <person name="Cao C."/>
        </authorList>
    </citation>
    <scope>NUCLEOTIDE SEQUENCE [LARGE SCALE GENOMIC DNA]</scope>
    <source>
        <strain evidence="1 2">DHS C013</strain>
    </source>
</reference>
<dbReference type="KEGG" id="led:BBK82_26495"/>
<organism evidence="1 2">
    <name type="scientific">Lentzea guizhouensis</name>
    <dbReference type="NCBI Taxonomy" id="1586287"/>
    <lineage>
        <taxon>Bacteria</taxon>
        <taxon>Bacillati</taxon>
        <taxon>Actinomycetota</taxon>
        <taxon>Actinomycetes</taxon>
        <taxon>Pseudonocardiales</taxon>
        <taxon>Pseudonocardiaceae</taxon>
        <taxon>Lentzea</taxon>
    </lineage>
</organism>
<dbReference type="Pfam" id="PF02450">
    <property type="entry name" value="LCAT"/>
    <property type="match status" value="1"/>
</dbReference>
<dbReference type="RefSeq" id="WP_065917439.1">
    <property type="nucleotide sequence ID" value="NZ_CP016793.1"/>
</dbReference>
<name>A0A1B2HN17_9PSEU</name>
<dbReference type="Gene3D" id="3.40.50.1820">
    <property type="entry name" value="alpha/beta hydrolase"/>
    <property type="match status" value="1"/>
</dbReference>
<dbReference type="GO" id="GO:0006629">
    <property type="term" value="P:lipid metabolic process"/>
    <property type="evidence" value="ECO:0007669"/>
    <property type="project" value="InterPro"/>
</dbReference>
<dbReference type="EMBL" id="CP016793">
    <property type="protein sequence ID" value="ANZ39096.1"/>
    <property type="molecule type" value="Genomic_DNA"/>
</dbReference>
<evidence type="ECO:0000313" key="1">
    <source>
        <dbReference type="EMBL" id="ANZ39096.1"/>
    </source>
</evidence>
<accession>A0A1B2HN17</accession>
<dbReference type="InterPro" id="IPR029058">
    <property type="entry name" value="AB_hydrolase_fold"/>
</dbReference>
<dbReference type="OrthoDB" id="8871309at2"/>